<dbReference type="EMBL" id="MU266439">
    <property type="protein sequence ID" value="KAH7923889.1"/>
    <property type="molecule type" value="Genomic_DNA"/>
</dbReference>
<proteinExistence type="predicted"/>
<protein>
    <submittedName>
        <fullName evidence="1">Uncharacterized protein</fullName>
    </submittedName>
</protein>
<comment type="caution">
    <text evidence="1">The sequence shown here is derived from an EMBL/GenBank/DDBJ whole genome shotgun (WGS) entry which is preliminary data.</text>
</comment>
<organism evidence="1 2">
    <name type="scientific">Leucogyrophana mollusca</name>
    <dbReference type="NCBI Taxonomy" id="85980"/>
    <lineage>
        <taxon>Eukaryota</taxon>
        <taxon>Fungi</taxon>
        <taxon>Dikarya</taxon>
        <taxon>Basidiomycota</taxon>
        <taxon>Agaricomycotina</taxon>
        <taxon>Agaricomycetes</taxon>
        <taxon>Agaricomycetidae</taxon>
        <taxon>Boletales</taxon>
        <taxon>Boletales incertae sedis</taxon>
        <taxon>Leucogyrophana</taxon>
    </lineage>
</organism>
<name>A0ACB8BEE1_9AGAM</name>
<sequence length="264" mass="29604">MDFVAYRALIKRHLNHNGSQTGDSYHQSFSKHTLVSIAVDSLNKHFEVSQAAELIPNARFISLSILVDRRYLFNNIVPYLLTDRPSLTHLRLCWPPLGRSFSCAMTNVVISSVTHLHIPRHPYASLNAVLALFPCVTHLRLGTPCFLKDLVPYMTAVKMLVLDAPPNYSIHSPNHSIAGPCFPSSVPLWNVSAALENGLLQAENDTPNKLVINAGVEDSDECTILELALSCRKRGIAFECRRLYPAYSPRPALEKERWNYGAWI</sequence>
<reference evidence="1" key="1">
    <citation type="journal article" date="2021" name="New Phytol.">
        <title>Evolutionary innovations through gain and loss of genes in the ectomycorrhizal Boletales.</title>
        <authorList>
            <person name="Wu G."/>
            <person name="Miyauchi S."/>
            <person name="Morin E."/>
            <person name="Kuo A."/>
            <person name="Drula E."/>
            <person name="Varga T."/>
            <person name="Kohler A."/>
            <person name="Feng B."/>
            <person name="Cao Y."/>
            <person name="Lipzen A."/>
            <person name="Daum C."/>
            <person name="Hundley H."/>
            <person name="Pangilinan J."/>
            <person name="Johnson J."/>
            <person name="Barry K."/>
            <person name="LaButti K."/>
            <person name="Ng V."/>
            <person name="Ahrendt S."/>
            <person name="Min B."/>
            <person name="Choi I.G."/>
            <person name="Park H."/>
            <person name="Plett J.M."/>
            <person name="Magnuson J."/>
            <person name="Spatafora J.W."/>
            <person name="Nagy L.G."/>
            <person name="Henrissat B."/>
            <person name="Grigoriev I.V."/>
            <person name="Yang Z.L."/>
            <person name="Xu J."/>
            <person name="Martin F.M."/>
        </authorList>
    </citation>
    <scope>NUCLEOTIDE SEQUENCE</scope>
    <source>
        <strain evidence="1">KUC20120723A-06</strain>
    </source>
</reference>
<gene>
    <name evidence="1" type="ORF">BV22DRAFT_1130265</name>
</gene>
<evidence type="ECO:0000313" key="2">
    <source>
        <dbReference type="Proteomes" id="UP000790709"/>
    </source>
</evidence>
<keyword evidence="2" id="KW-1185">Reference proteome</keyword>
<accession>A0ACB8BEE1</accession>
<evidence type="ECO:0000313" key="1">
    <source>
        <dbReference type="EMBL" id="KAH7923889.1"/>
    </source>
</evidence>
<dbReference type="Proteomes" id="UP000790709">
    <property type="component" value="Unassembled WGS sequence"/>
</dbReference>